<dbReference type="InterPro" id="IPR006073">
    <property type="entry name" value="GTP-bd"/>
</dbReference>
<dbReference type="GO" id="GO:0030488">
    <property type="term" value="P:tRNA methylation"/>
    <property type="evidence" value="ECO:0007669"/>
    <property type="project" value="TreeGrafter"/>
</dbReference>
<dbReference type="AlphaFoldDB" id="A0A6S6U0T0"/>
<dbReference type="GO" id="GO:0005737">
    <property type="term" value="C:cytoplasm"/>
    <property type="evidence" value="ECO:0007669"/>
    <property type="project" value="TreeGrafter"/>
</dbReference>
<gene>
    <name evidence="3" type="ORF">HELGO_WM18737</name>
</gene>
<dbReference type="PANTHER" id="PTHR42714">
    <property type="entry name" value="TRNA MODIFICATION GTPASE GTPBP3"/>
    <property type="match status" value="1"/>
</dbReference>
<dbReference type="SUPFAM" id="SSF52540">
    <property type="entry name" value="P-loop containing nucleoside triphosphate hydrolases"/>
    <property type="match status" value="1"/>
</dbReference>
<evidence type="ECO:0000259" key="2">
    <source>
        <dbReference type="Pfam" id="PF01926"/>
    </source>
</evidence>
<feature type="domain" description="G" evidence="2">
    <location>
        <begin position="125"/>
        <end position="234"/>
    </location>
</feature>
<protein>
    <submittedName>
        <fullName evidence="3">GTP-binding protein</fullName>
    </submittedName>
</protein>
<dbReference type="Pfam" id="PF01926">
    <property type="entry name" value="MMR_HSR1"/>
    <property type="match status" value="1"/>
</dbReference>
<organism evidence="3">
    <name type="scientific">uncultured Thiotrichaceae bacterium</name>
    <dbReference type="NCBI Taxonomy" id="298394"/>
    <lineage>
        <taxon>Bacteria</taxon>
        <taxon>Pseudomonadati</taxon>
        <taxon>Pseudomonadota</taxon>
        <taxon>Gammaproteobacteria</taxon>
        <taxon>Thiotrichales</taxon>
        <taxon>Thiotrichaceae</taxon>
        <taxon>environmental samples</taxon>
    </lineage>
</organism>
<dbReference type="PANTHER" id="PTHR42714:SF2">
    <property type="entry name" value="TRNA MODIFICATION GTPASE GTPBP3, MITOCHONDRIAL"/>
    <property type="match status" value="1"/>
</dbReference>
<dbReference type="Gene3D" id="3.40.50.300">
    <property type="entry name" value="P-loop containing nucleotide triphosphate hydrolases"/>
    <property type="match status" value="1"/>
</dbReference>
<evidence type="ECO:0000256" key="1">
    <source>
        <dbReference type="SAM" id="Phobius"/>
    </source>
</evidence>
<dbReference type="EMBL" id="CACVAT010000426">
    <property type="protein sequence ID" value="CAA6826512.1"/>
    <property type="molecule type" value="Genomic_DNA"/>
</dbReference>
<proteinExistence type="predicted"/>
<feature type="transmembrane region" description="Helical" evidence="1">
    <location>
        <begin position="7"/>
        <end position="28"/>
    </location>
</feature>
<reference evidence="3" key="1">
    <citation type="submission" date="2020-01" db="EMBL/GenBank/DDBJ databases">
        <authorList>
            <person name="Meier V. D."/>
            <person name="Meier V D."/>
        </authorList>
    </citation>
    <scope>NUCLEOTIDE SEQUENCE</scope>
    <source>
        <strain evidence="3">HLG_WM_MAG_09</strain>
    </source>
</reference>
<evidence type="ECO:0000313" key="3">
    <source>
        <dbReference type="EMBL" id="CAA6826512.1"/>
    </source>
</evidence>
<accession>A0A6S6U0T0</accession>
<dbReference type="GO" id="GO:0002098">
    <property type="term" value="P:tRNA wobble uridine modification"/>
    <property type="evidence" value="ECO:0007669"/>
    <property type="project" value="TreeGrafter"/>
</dbReference>
<keyword evidence="1" id="KW-0812">Transmembrane</keyword>
<sequence length="498" mass="55857">MKIANKLRWVMAAGVMVATLFLLLFLFFATQSFLDIWDRMQQLPTWLFFTYLSVISAIIIGSGVFVYRLLTSGSKSGISTSSEPVNEEQLRSELDLYEESGMDATPLRDELAKLQSRKDNGQINIAFFGDVSTGKSSIIKALFPDQNIKTSLRGGSTREIKEYLWQTASGDRLLLTDLPGRNEAEGELDELVRDEAVRAQIVVYVMDSDFSRTQYEDVQQLLSFGKPMLLAFNKSDQYTPDERRLLTQRIEERLPTNKGQKSLFRVVFIQSGGNEEVLKIYPDGREETSVRPRTPNVDALMEQIQREIDGHSEWLEQLRDASVFTLVKHKLDESRETYRRDKAEKIIRSSTRNAILGSMAAISPGTDIVIQGVLGAKMVKDLCNLYDSPMSQVDIDSFLDFSQGQIKKSIPIILAVAGNGLKAFPGIGTVAGGLVHAVAYGLIFDALGHSIAHTLEKRGELKAAPAALTFREMLSGNMEERTKTFTRLVIDQYRRKND</sequence>
<keyword evidence="1" id="KW-0472">Membrane</keyword>
<keyword evidence="1" id="KW-1133">Transmembrane helix</keyword>
<name>A0A6S6U0T0_9GAMM</name>
<dbReference type="InterPro" id="IPR027417">
    <property type="entry name" value="P-loop_NTPase"/>
</dbReference>
<feature type="transmembrane region" description="Helical" evidence="1">
    <location>
        <begin position="48"/>
        <end position="70"/>
    </location>
</feature>
<dbReference type="GO" id="GO:0005525">
    <property type="term" value="F:GTP binding"/>
    <property type="evidence" value="ECO:0007669"/>
    <property type="project" value="InterPro"/>
</dbReference>